<organism evidence="1 2">
    <name type="scientific">Violaceomyces palustris</name>
    <dbReference type="NCBI Taxonomy" id="1673888"/>
    <lineage>
        <taxon>Eukaryota</taxon>
        <taxon>Fungi</taxon>
        <taxon>Dikarya</taxon>
        <taxon>Basidiomycota</taxon>
        <taxon>Ustilaginomycotina</taxon>
        <taxon>Ustilaginomycetes</taxon>
        <taxon>Violaceomycetales</taxon>
        <taxon>Violaceomycetaceae</taxon>
        <taxon>Violaceomyces</taxon>
    </lineage>
</organism>
<dbReference type="EMBL" id="KZ820276">
    <property type="protein sequence ID" value="PWN48064.1"/>
    <property type="molecule type" value="Genomic_DNA"/>
</dbReference>
<dbReference type="Proteomes" id="UP000245626">
    <property type="component" value="Unassembled WGS sequence"/>
</dbReference>
<sequence length="278" mass="29534">MTIIVFLTLPLSISSFIQAIIPTPLPQPQPQPQPQSPQAPRLSPSSPLNQPSPAQPRSMSSSSSSTGDSYPPVGKTAIVTGGSSGIGRSAAVALAKAGWNVVVTGRRVEQLQESVDLIDQAAERKGAGKFVQGELTKEEVVQDTFSQTLKEYGRVDLIFCNAGISPPNVPFAEQKLSDWKATVDINLTAPFLCAREAFRVMSKQSPKGGRIIINGSISAHTPRPMSAPYTATKHAMTGLTKSLSLDGREHDIAVSQIDIGNAASDMTTFMREGPGPKQ</sequence>
<name>A0ACD0NQJ5_9BASI</name>
<reference evidence="1 2" key="1">
    <citation type="journal article" date="2018" name="Mol. Biol. Evol.">
        <title>Broad Genomic Sampling Reveals a Smut Pathogenic Ancestry of the Fungal Clade Ustilaginomycotina.</title>
        <authorList>
            <person name="Kijpornyongpan T."/>
            <person name="Mondo S.J."/>
            <person name="Barry K."/>
            <person name="Sandor L."/>
            <person name="Lee J."/>
            <person name="Lipzen A."/>
            <person name="Pangilinan J."/>
            <person name="LaButti K."/>
            <person name="Hainaut M."/>
            <person name="Henrissat B."/>
            <person name="Grigoriev I.V."/>
            <person name="Spatafora J.W."/>
            <person name="Aime M.C."/>
        </authorList>
    </citation>
    <scope>NUCLEOTIDE SEQUENCE [LARGE SCALE GENOMIC DNA]</scope>
    <source>
        <strain evidence="1 2">SA 807</strain>
    </source>
</reference>
<gene>
    <name evidence="1" type="ORF">IE53DRAFT_389773</name>
</gene>
<keyword evidence="2" id="KW-1185">Reference proteome</keyword>
<evidence type="ECO:0000313" key="2">
    <source>
        <dbReference type="Proteomes" id="UP000245626"/>
    </source>
</evidence>
<proteinExistence type="predicted"/>
<evidence type="ECO:0000313" key="1">
    <source>
        <dbReference type="EMBL" id="PWN48064.1"/>
    </source>
</evidence>
<protein>
    <submittedName>
        <fullName evidence="1">NAD(P)-binding protein</fullName>
    </submittedName>
</protein>
<feature type="non-terminal residue" evidence="1">
    <location>
        <position position="278"/>
    </location>
</feature>
<accession>A0ACD0NQJ5</accession>